<sequence length="52" mass="5827">MPIYCLSEVFKRNAAEVNTWEDPLSDLPSRSHNDPSRLPKSAYDPSHGHGGF</sequence>
<dbReference type="Proteomes" id="UP000597444">
    <property type="component" value="Unassembled WGS sequence"/>
</dbReference>
<comment type="caution">
    <text evidence="2">The sequence shown here is derived from an EMBL/GenBank/DDBJ whole genome shotgun (WGS) entry which is preliminary data.</text>
</comment>
<proteinExistence type="predicted"/>
<keyword evidence="3" id="KW-1185">Reference proteome</keyword>
<dbReference type="EMBL" id="BNJK01000002">
    <property type="protein sequence ID" value="GHO97829.1"/>
    <property type="molecule type" value="Genomic_DNA"/>
</dbReference>
<evidence type="ECO:0000256" key="1">
    <source>
        <dbReference type="SAM" id="MobiDB-lite"/>
    </source>
</evidence>
<name>A0A8J3ILI9_9CHLR</name>
<organism evidence="2 3">
    <name type="scientific">Reticulibacter mediterranei</name>
    <dbReference type="NCBI Taxonomy" id="2778369"/>
    <lineage>
        <taxon>Bacteria</taxon>
        <taxon>Bacillati</taxon>
        <taxon>Chloroflexota</taxon>
        <taxon>Ktedonobacteria</taxon>
        <taxon>Ktedonobacterales</taxon>
        <taxon>Reticulibacteraceae</taxon>
        <taxon>Reticulibacter</taxon>
    </lineage>
</organism>
<evidence type="ECO:0000313" key="3">
    <source>
        <dbReference type="Proteomes" id="UP000597444"/>
    </source>
</evidence>
<reference evidence="2" key="1">
    <citation type="submission" date="2020-10" db="EMBL/GenBank/DDBJ databases">
        <title>Taxonomic study of unclassified bacteria belonging to the class Ktedonobacteria.</title>
        <authorList>
            <person name="Yabe S."/>
            <person name="Wang C.M."/>
            <person name="Zheng Y."/>
            <person name="Sakai Y."/>
            <person name="Cavaletti L."/>
            <person name="Monciardini P."/>
            <person name="Donadio S."/>
        </authorList>
    </citation>
    <scope>NUCLEOTIDE SEQUENCE</scope>
    <source>
        <strain evidence="2">ID150040</strain>
    </source>
</reference>
<feature type="region of interest" description="Disordered" evidence="1">
    <location>
        <begin position="21"/>
        <end position="52"/>
    </location>
</feature>
<evidence type="ECO:0000313" key="2">
    <source>
        <dbReference type="EMBL" id="GHO97829.1"/>
    </source>
</evidence>
<protein>
    <submittedName>
        <fullName evidence="2">Uncharacterized protein</fullName>
    </submittedName>
</protein>
<dbReference type="AlphaFoldDB" id="A0A8J3ILI9"/>
<gene>
    <name evidence="2" type="ORF">KSF_078770</name>
</gene>
<accession>A0A8J3ILI9</accession>